<protein>
    <submittedName>
        <fullName evidence="3">YVTN family beta-propeller protein</fullName>
    </submittedName>
</protein>
<dbReference type="EMBL" id="JAFBEE010000031">
    <property type="protein sequence ID" value="MBM7616324.1"/>
    <property type="molecule type" value="Genomic_DNA"/>
</dbReference>
<dbReference type="SUPFAM" id="SSF50974">
    <property type="entry name" value="Nitrous oxide reductase, N-terminal domain"/>
    <property type="match status" value="1"/>
</dbReference>
<dbReference type="Pfam" id="PF21783">
    <property type="entry name" value="YNCE"/>
    <property type="match status" value="1"/>
</dbReference>
<keyword evidence="4" id="KW-1185">Reference proteome</keyword>
<evidence type="ECO:0000256" key="1">
    <source>
        <dbReference type="ARBA" id="ARBA00022729"/>
    </source>
</evidence>
<organism evidence="3 4">
    <name type="scientific">Alkaliphilus hydrothermalis</name>
    <dbReference type="NCBI Taxonomy" id="1482730"/>
    <lineage>
        <taxon>Bacteria</taxon>
        <taxon>Bacillati</taxon>
        <taxon>Bacillota</taxon>
        <taxon>Clostridia</taxon>
        <taxon>Peptostreptococcales</taxon>
        <taxon>Natronincolaceae</taxon>
        <taxon>Alkaliphilus</taxon>
    </lineage>
</organism>
<accession>A0ABS2NTL8</accession>
<evidence type="ECO:0000259" key="2">
    <source>
        <dbReference type="Pfam" id="PF21783"/>
    </source>
</evidence>
<reference evidence="3 4" key="1">
    <citation type="submission" date="2021-01" db="EMBL/GenBank/DDBJ databases">
        <title>Genomic Encyclopedia of Type Strains, Phase IV (KMG-IV): sequencing the most valuable type-strain genomes for metagenomic binning, comparative biology and taxonomic classification.</title>
        <authorList>
            <person name="Goeker M."/>
        </authorList>
    </citation>
    <scope>NUCLEOTIDE SEQUENCE [LARGE SCALE GENOMIC DNA]</scope>
    <source>
        <strain evidence="3 4">DSM 25890</strain>
    </source>
</reference>
<proteinExistence type="predicted"/>
<comment type="caution">
    <text evidence="3">The sequence shown here is derived from an EMBL/GenBank/DDBJ whole genome shotgun (WGS) entry which is preliminary data.</text>
</comment>
<dbReference type="PANTHER" id="PTHR47197:SF3">
    <property type="entry name" value="DIHYDRO-HEME D1 DEHYDROGENASE"/>
    <property type="match status" value="1"/>
</dbReference>
<dbReference type="InterPro" id="IPR048433">
    <property type="entry name" value="YNCE-like_beta-prop"/>
</dbReference>
<gene>
    <name evidence="3" type="ORF">JOC73_002906</name>
</gene>
<dbReference type="PANTHER" id="PTHR47197">
    <property type="entry name" value="PROTEIN NIRF"/>
    <property type="match status" value="1"/>
</dbReference>
<dbReference type="Gene3D" id="2.130.10.10">
    <property type="entry name" value="YVTN repeat-like/Quinoprotein amine dehydrogenase"/>
    <property type="match status" value="2"/>
</dbReference>
<sequence>MNYLSQGNLIVSNFSDDSISIVDVTIGKEVRRISLKTIGKFIPSQPLGPHHIALDSNLKYLYVVNSFDNSLSKIDLIKEEIINTVMVGSCPSQVILCKKYGCIYVANSDSNSITVLDLNELSIQLQIPTDEMPHGMAMTKDQERIFVANREEKTLTEICTSLNEKKETHRVACNPWHLRLSGDGDLLFVVNYSHQEGEQGKVEIYDIHGMELVDEITLGKMPVEVASDWGNEHLYVTDSDLDQLYVYSLKEKRLLKSIKLNKMPHGIEIDYNKNLLFVSSIQNNVIDIVSCRSKRVIRSIEVGKEPTSVVII</sequence>
<name>A0ABS2NTL8_9FIRM</name>
<feature type="domain" description="YNCE-like beta-propeller" evidence="2">
    <location>
        <begin position="102"/>
        <end position="254"/>
    </location>
</feature>
<dbReference type="RefSeq" id="WP_204404425.1">
    <property type="nucleotide sequence ID" value="NZ_JAFBEE010000031.1"/>
</dbReference>
<keyword evidence="1" id="KW-0732">Signal</keyword>
<dbReference type="InterPro" id="IPR015943">
    <property type="entry name" value="WD40/YVTN_repeat-like_dom_sf"/>
</dbReference>
<evidence type="ECO:0000313" key="3">
    <source>
        <dbReference type="EMBL" id="MBM7616324.1"/>
    </source>
</evidence>
<dbReference type="Proteomes" id="UP001314796">
    <property type="component" value="Unassembled WGS sequence"/>
</dbReference>
<dbReference type="InterPro" id="IPR011045">
    <property type="entry name" value="N2O_reductase_N"/>
</dbReference>
<evidence type="ECO:0000313" key="4">
    <source>
        <dbReference type="Proteomes" id="UP001314796"/>
    </source>
</evidence>
<dbReference type="InterPro" id="IPR051200">
    <property type="entry name" value="Host-pathogen_enzymatic-act"/>
</dbReference>